<feature type="compositionally biased region" description="Low complexity" evidence="1">
    <location>
        <begin position="43"/>
        <end position="61"/>
    </location>
</feature>
<evidence type="ECO:0000256" key="1">
    <source>
        <dbReference type="SAM" id="MobiDB-lite"/>
    </source>
</evidence>
<sequence>MGHWRLASSHCSPDPREKQHDPTGTHTNQESPSRAAAADQRPSAVASSRSTSARTSDSQASPAAFGCRGTSPALPPSPATYGSPASPAHAPCAAVGVSWSTNRACALPPAARRRDPRPRRGGGVRRHEDAYGLAWGSGRGPLEAREAVEQRADRDHAVHGPLRLGREGTEAEHRRRPVEETGGLQHRGVDGEDAAGSDEAHGPVVDAGGAPEEGLQIPEGEGVPEGEGGRHGVSKLLDAPVRSAGRPAARGRTRQAEDP</sequence>
<keyword evidence="3" id="KW-1185">Reference proteome</keyword>
<accession>A0A251XEC6</accession>
<dbReference type="EMBL" id="MDHH01000006">
    <property type="protein sequence ID" value="OUE00614.1"/>
    <property type="molecule type" value="Genomic_DNA"/>
</dbReference>
<dbReference type="Proteomes" id="UP000195062">
    <property type="component" value="Unassembled WGS sequence"/>
</dbReference>
<feature type="region of interest" description="Disordered" evidence="1">
    <location>
        <begin position="1"/>
        <end position="91"/>
    </location>
</feature>
<evidence type="ECO:0000313" key="2">
    <source>
        <dbReference type="EMBL" id="OUE00614.1"/>
    </source>
</evidence>
<evidence type="ECO:0000313" key="3">
    <source>
        <dbReference type="Proteomes" id="UP000195062"/>
    </source>
</evidence>
<gene>
    <name evidence="2" type="ORF">CMMCAS07_17065</name>
</gene>
<dbReference type="AlphaFoldDB" id="A0A251XEC6"/>
<feature type="compositionally biased region" description="Basic and acidic residues" evidence="1">
    <location>
        <begin position="142"/>
        <end position="179"/>
    </location>
</feature>
<proteinExistence type="predicted"/>
<comment type="caution">
    <text evidence="2">The sequence shown here is derived from an EMBL/GenBank/DDBJ whole genome shotgun (WGS) entry which is preliminary data.</text>
</comment>
<feature type="compositionally biased region" description="Basic residues" evidence="1">
    <location>
        <begin position="114"/>
        <end position="124"/>
    </location>
</feature>
<reference evidence="2 3" key="1">
    <citation type="submission" date="2016-08" db="EMBL/GenBank/DDBJ databases">
        <title>Genome sequence of Clavibacter michiganensis subsp. michiganensis strain CASJ007.</title>
        <authorList>
            <person name="Thapa S.P."/>
            <person name="Coaker G."/>
        </authorList>
    </citation>
    <scope>NUCLEOTIDE SEQUENCE [LARGE SCALE GENOMIC DNA]</scope>
    <source>
        <strain evidence="2">CASJ007</strain>
    </source>
</reference>
<name>A0A251XEC6_CLAMM</name>
<feature type="region of interest" description="Disordered" evidence="1">
    <location>
        <begin position="105"/>
        <end position="259"/>
    </location>
</feature>
<organism evidence="2 3">
    <name type="scientific">Clavibacter michiganensis subsp. michiganensis</name>
    <dbReference type="NCBI Taxonomy" id="33013"/>
    <lineage>
        <taxon>Bacteria</taxon>
        <taxon>Bacillati</taxon>
        <taxon>Actinomycetota</taxon>
        <taxon>Actinomycetes</taxon>
        <taxon>Micrococcales</taxon>
        <taxon>Microbacteriaceae</taxon>
        <taxon>Clavibacter</taxon>
    </lineage>
</organism>
<protein>
    <submittedName>
        <fullName evidence="2">Uncharacterized protein</fullName>
    </submittedName>
</protein>
<feature type="compositionally biased region" description="Basic and acidic residues" evidence="1">
    <location>
        <begin position="13"/>
        <end position="23"/>
    </location>
</feature>